<dbReference type="Proteomes" id="UP000305417">
    <property type="component" value="Unassembled WGS sequence"/>
</dbReference>
<evidence type="ECO:0000256" key="2">
    <source>
        <dbReference type="ARBA" id="ARBA00023125"/>
    </source>
</evidence>
<keyword evidence="3" id="KW-0804">Transcription</keyword>
<dbReference type="PANTHER" id="PTHR40661">
    <property type="match status" value="1"/>
</dbReference>
<gene>
    <name evidence="5" type="ORF">FE247_10845</name>
</gene>
<evidence type="ECO:0000256" key="3">
    <source>
        <dbReference type="ARBA" id="ARBA00023163"/>
    </source>
</evidence>
<comment type="caution">
    <text evidence="5">The sequence shown here is derived from an EMBL/GenBank/DDBJ whole genome shotgun (WGS) entry which is preliminary data.</text>
</comment>
<keyword evidence="2" id="KW-0238">DNA-binding</keyword>
<dbReference type="CDD" id="cd06529">
    <property type="entry name" value="S24_LexA-like"/>
    <property type="match status" value="1"/>
</dbReference>
<keyword evidence="6" id="KW-1185">Reference proteome</keyword>
<name>A0ABY2V1K6_9BACT</name>
<accession>A0ABY2V1K6</accession>
<dbReference type="PANTHER" id="PTHR40661:SF1">
    <property type="entry name" value="HTH CRO_C1-TYPE DOMAIN-CONTAINING PROTEIN"/>
    <property type="match status" value="1"/>
</dbReference>
<dbReference type="SUPFAM" id="SSF51306">
    <property type="entry name" value="LexA/Signal peptidase"/>
    <property type="match status" value="1"/>
</dbReference>
<evidence type="ECO:0000313" key="6">
    <source>
        <dbReference type="Proteomes" id="UP000305417"/>
    </source>
</evidence>
<dbReference type="InterPro" id="IPR036286">
    <property type="entry name" value="LexA/Signal_pep-like_sf"/>
</dbReference>
<dbReference type="InterPro" id="IPR015927">
    <property type="entry name" value="Peptidase_S24_S26A/B/C"/>
</dbReference>
<reference evidence="5 6" key="1">
    <citation type="submission" date="2019-05" db="EMBL/GenBank/DDBJ databases">
        <title>Arcobacter cibarius and Arcobacter thereius providing challenges in identification an antibiotic susceptibility and Quinolone resistance.</title>
        <authorList>
            <person name="Busch A."/>
            <person name="Hanel I."/>
            <person name="Hotzel H."/>
            <person name="Tomaso H."/>
        </authorList>
    </citation>
    <scope>NUCLEOTIDE SEQUENCE [LARGE SCALE GENOMIC DNA]</scope>
    <source>
        <strain evidence="5 6">16CS0831-2</strain>
    </source>
</reference>
<protein>
    <submittedName>
        <fullName evidence="5">S24 family peptidase</fullName>
    </submittedName>
</protein>
<organism evidence="5 6">
    <name type="scientific">Aliarcobacter cibarius</name>
    <dbReference type="NCBI Taxonomy" id="255507"/>
    <lineage>
        <taxon>Bacteria</taxon>
        <taxon>Pseudomonadati</taxon>
        <taxon>Campylobacterota</taxon>
        <taxon>Epsilonproteobacteria</taxon>
        <taxon>Campylobacterales</taxon>
        <taxon>Arcobacteraceae</taxon>
        <taxon>Aliarcobacter</taxon>
    </lineage>
</organism>
<dbReference type="InterPro" id="IPR039418">
    <property type="entry name" value="LexA-like"/>
</dbReference>
<dbReference type="Pfam" id="PF00717">
    <property type="entry name" value="Peptidase_S24"/>
    <property type="match status" value="1"/>
</dbReference>
<sequence>MVDGQSMEPDILHGSLVIADLSQKEFENESIYLIYKDNNMWIKKSKFIDNNRYFVSINPKYSHLTYKFEDCRVIAKVLLTFKNL</sequence>
<dbReference type="Gene3D" id="2.10.109.10">
    <property type="entry name" value="Umud Fragment, subunit A"/>
    <property type="match status" value="1"/>
</dbReference>
<evidence type="ECO:0000256" key="1">
    <source>
        <dbReference type="ARBA" id="ARBA00023015"/>
    </source>
</evidence>
<evidence type="ECO:0000313" key="5">
    <source>
        <dbReference type="EMBL" id="TLS95624.1"/>
    </source>
</evidence>
<proteinExistence type="predicted"/>
<evidence type="ECO:0000259" key="4">
    <source>
        <dbReference type="Pfam" id="PF00717"/>
    </source>
</evidence>
<keyword evidence="1" id="KW-0805">Transcription regulation</keyword>
<feature type="domain" description="Peptidase S24/S26A/S26B/S26C" evidence="4">
    <location>
        <begin position="2"/>
        <end position="77"/>
    </location>
</feature>
<dbReference type="EMBL" id="VBUC01000043">
    <property type="protein sequence ID" value="TLS95624.1"/>
    <property type="molecule type" value="Genomic_DNA"/>
</dbReference>